<gene>
    <name evidence="1" type="ORF">V6X73_06305</name>
</gene>
<organism evidence="1 2">
    <name type="scientific">Spiribacter pallidus</name>
    <dbReference type="NCBI Taxonomy" id="1987936"/>
    <lineage>
        <taxon>Bacteria</taxon>
        <taxon>Pseudomonadati</taxon>
        <taxon>Pseudomonadota</taxon>
        <taxon>Gammaproteobacteria</taxon>
        <taxon>Chromatiales</taxon>
        <taxon>Ectothiorhodospiraceae</taxon>
        <taxon>Spiribacter</taxon>
    </lineage>
</organism>
<reference evidence="1 2" key="1">
    <citation type="submission" date="2024-02" db="EMBL/GenBank/DDBJ databases">
        <title>New especies of Spiribacter isolated from saline water.</title>
        <authorList>
            <person name="Leon M.J."/>
            <person name="De La Haba R."/>
            <person name="Sanchez-Porro C."/>
            <person name="Ventosa A."/>
        </authorList>
    </citation>
    <scope>NUCLEOTIDE SEQUENCE [LARGE SCALE GENOMIC DNA]</scope>
    <source>
        <strain evidence="2">ag22IC6-390</strain>
    </source>
</reference>
<accession>A0ABV3TCH5</accession>
<proteinExistence type="predicted"/>
<keyword evidence="2" id="KW-1185">Reference proteome</keyword>
<comment type="caution">
    <text evidence="1">The sequence shown here is derived from an EMBL/GenBank/DDBJ whole genome shotgun (WGS) entry which is preliminary data.</text>
</comment>
<sequence>MNRQGGAALTEAILCLMALLPALWAVDWLADLHGAQLGTQHAVRISSWGQALAGVELEHYRANDPAIPVQRRPMKSDQQSNLEASAAVRALAHGDYVPGIARIGGLHPQMLRLPQPALQSHHAERAIKPTTKLDEHASTLSVEASASVVSVDWRARRDRQYQSRTEGVVASEPLDAATRPGRGLARFVLFREGRDADATDFIPPSGVQPKSPH</sequence>
<evidence type="ECO:0000313" key="1">
    <source>
        <dbReference type="EMBL" id="MEX0469333.1"/>
    </source>
</evidence>
<protein>
    <recommendedName>
        <fullName evidence="3">Pilus assembly protein</fullName>
    </recommendedName>
</protein>
<evidence type="ECO:0000313" key="2">
    <source>
        <dbReference type="Proteomes" id="UP001556709"/>
    </source>
</evidence>
<dbReference type="Proteomes" id="UP001556709">
    <property type="component" value="Unassembled WGS sequence"/>
</dbReference>
<evidence type="ECO:0008006" key="3">
    <source>
        <dbReference type="Google" id="ProtNLM"/>
    </source>
</evidence>
<dbReference type="EMBL" id="JBAKFM010000002">
    <property type="protein sequence ID" value="MEX0469333.1"/>
    <property type="molecule type" value="Genomic_DNA"/>
</dbReference>
<dbReference type="RefSeq" id="WP_367958417.1">
    <property type="nucleotide sequence ID" value="NZ_JBAKFH010000004.1"/>
</dbReference>
<name>A0ABV3TCH5_9GAMM</name>